<organism evidence="2 3">
    <name type="scientific">Testicularia cyperi</name>
    <dbReference type="NCBI Taxonomy" id="1882483"/>
    <lineage>
        <taxon>Eukaryota</taxon>
        <taxon>Fungi</taxon>
        <taxon>Dikarya</taxon>
        <taxon>Basidiomycota</taxon>
        <taxon>Ustilaginomycotina</taxon>
        <taxon>Ustilaginomycetes</taxon>
        <taxon>Ustilaginales</taxon>
        <taxon>Anthracoideaceae</taxon>
        <taxon>Testicularia</taxon>
    </lineage>
</organism>
<reference evidence="2 3" key="1">
    <citation type="journal article" date="2018" name="Mol. Biol. Evol.">
        <title>Broad Genomic Sampling Reveals a Smut Pathogenic Ancestry of the Fungal Clade Ustilaginomycotina.</title>
        <authorList>
            <person name="Kijpornyongpan T."/>
            <person name="Mondo S.J."/>
            <person name="Barry K."/>
            <person name="Sandor L."/>
            <person name="Lee J."/>
            <person name="Lipzen A."/>
            <person name="Pangilinan J."/>
            <person name="LaButti K."/>
            <person name="Hainaut M."/>
            <person name="Henrissat B."/>
            <person name="Grigoriev I.V."/>
            <person name="Spatafora J.W."/>
            <person name="Aime M.C."/>
        </authorList>
    </citation>
    <scope>NUCLEOTIDE SEQUENCE [LARGE SCALE GENOMIC DNA]</scope>
    <source>
        <strain evidence="2 3">MCA 3645</strain>
    </source>
</reference>
<sequence>MHVLHTQTRTLTHTQVLAFALAFALALALAFALRLSAECTQTHACMPLPIHTIVYLSLSFTLLRLLRLFVAHTCRGRILRDETQGWCCRTRTSIAESLPYTEGTQRLPGYSAVRAAIPLLHLSSPTFQAGVQSCSWPFFVCVSHHYYPVITFAATRRRRGSLANRLGLTGR</sequence>
<accession>A0A317XWC6</accession>
<proteinExistence type="predicted"/>
<keyword evidence="3" id="KW-1185">Reference proteome</keyword>
<keyword evidence="1" id="KW-0472">Membrane</keyword>
<evidence type="ECO:0000256" key="1">
    <source>
        <dbReference type="SAM" id="Phobius"/>
    </source>
</evidence>
<dbReference type="InParanoid" id="A0A317XWC6"/>
<evidence type="ECO:0000313" key="3">
    <source>
        <dbReference type="Proteomes" id="UP000246740"/>
    </source>
</evidence>
<feature type="transmembrane region" description="Helical" evidence="1">
    <location>
        <begin position="52"/>
        <end position="70"/>
    </location>
</feature>
<keyword evidence="1" id="KW-0812">Transmembrane</keyword>
<protein>
    <submittedName>
        <fullName evidence="2">Uncharacterized protein</fullName>
    </submittedName>
</protein>
<gene>
    <name evidence="2" type="ORF">BCV70DRAFT_3314</name>
</gene>
<dbReference type="AlphaFoldDB" id="A0A317XWC6"/>
<evidence type="ECO:0000313" key="2">
    <source>
        <dbReference type="EMBL" id="PWZ02617.1"/>
    </source>
</evidence>
<dbReference type="Proteomes" id="UP000246740">
    <property type="component" value="Unassembled WGS sequence"/>
</dbReference>
<dbReference type="EMBL" id="KZ819188">
    <property type="protein sequence ID" value="PWZ02617.1"/>
    <property type="molecule type" value="Genomic_DNA"/>
</dbReference>
<keyword evidence="1" id="KW-1133">Transmembrane helix</keyword>
<name>A0A317XWC6_9BASI</name>